<keyword evidence="1" id="KW-0863">Zinc-finger</keyword>
<feature type="compositionally biased region" description="Acidic residues" evidence="2">
    <location>
        <begin position="182"/>
        <end position="212"/>
    </location>
</feature>
<evidence type="ECO:0000259" key="3">
    <source>
        <dbReference type="PROSITE" id="PS50089"/>
    </source>
</evidence>
<dbReference type="GO" id="GO:0008270">
    <property type="term" value="F:zinc ion binding"/>
    <property type="evidence" value="ECO:0007669"/>
    <property type="project" value="UniProtKB-KW"/>
</dbReference>
<accession>A0A4Z1G6T0</accession>
<dbReference type="InterPro" id="IPR013083">
    <property type="entry name" value="Znf_RING/FYVE/PHD"/>
</dbReference>
<organism evidence="4 5">
    <name type="scientific">Botrytis paeoniae</name>
    <dbReference type="NCBI Taxonomy" id="278948"/>
    <lineage>
        <taxon>Eukaryota</taxon>
        <taxon>Fungi</taxon>
        <taxon>Dikarya</taxon>
        <taxon>Ascomycota</taxon>
        <taxon>Pezizomycotina</taxon>
        <taxon>Leotiomycetes</taxon>
        <taxon>Helotiales</taxon>
        <taxon>Sclerotiniaceae</taxon>
        <taxon>Botrytis</taxon>
    </lineage>
</organism>
<dbReference type="AlphaFoldDB" id="A0A4Z1G6T0"/>
<feature type="compositionally biased region" description="Basic and acidic residues" evidence="2">
    <location>
        <begin position="151"/>
        <end position="181"/>
    </location>
</feature>
<dbReference type="Proteomes" id="UP000297910">
    <property type="component" value="Unassembled WGS sequence"/>
</dbReference>
<dbReference type="EMBL" id="PQXI01000003">
    <property type="protein sequence ID" value="TGO30739.1"/>
    <property type="molecule type" value="Genomic_DNA"/>
</dbReference>
<dbReference type="Gene3D" id="3.30.40.10">
    <property type="entry name" value="Zinc/RING finger domain, C3HC4 (zinc finger)"/>
    <property type="match status" value="1"/>
</dbReference>
<keyword evidence="5" id="KW-1185">Reference proteome</keyword>
<evidence type="ECO:0000313" key="4">
    <source>
        <dbReference type="EMBL" id="TGO30739.1"/>
    </source>
</evidence>
<gene>
    <name evidence="4" type="ORF">BPAE_0003g00230</name>
</gene>
<dbReference type="SUPFAM" id="SSF57850">
    <property type="entry name" value="RING/U-box"/>
    <property type="match status" value="1"/>
</dbReference>
<feature type="region of interest" description="Disordered" evidence="2">
    <location>
        <begin position="359"/>
        <end position="389"/>
    </location>
</feature>
<evidence type="ECO:0000256" key="1">
    <source>
        <dbReference type="PROSITE-ProRule" id="PRU00175"/>
    </source>
</evidence>
<evidence type="ECO:0000256" key="2">
    <source>
        <dbReference type="SAM" id="MobiDB-lite"/>
    </source>
</evidence>
<feature type="domain" description="RING-type" evidence="3">
    <location>
        <begin position="229"/>
        <end position="279"/>
    </location>
</feature>
<proteinExistence type="predicted"/>
<sequence length="389" mass="44066">MVYRSRLPEIIYLLCQEGRHDELRFRRDLQRYWPEIRAEFHNLLTLDLQNEMLERFVFSLTFGHGSRFPGDMELDHLPMLPDPADGGYPPHSLNDDFILFGIPPCSQFATVFLVPTTSQSHVYDNRRRANDWSLEAATLRSAILLPQTDDSQDHDSQDHDFEDTHDQYDDSQHNDGQHDDGQCDDGQDNDGQDVDGQDVDGQDVDRQDDDGSTTEILAANSAPEDDDICPICREGYSDAQPSASLVPNCGHFFHLGCMVQWISSDSIDGQLRDRCICCRRKYTGILSQFYGEVTPPQNGENFWRNDNGPLISEVFPRREILSPFYSSNEIPSPHSSLDDDISYNATDAEVARAFHIGEYTPNETNDGTASYFEVPPGQGARKDQAESQD</sequence>
<keyword evidence="1" id="KW-0862">Zinc</keyword>
<dbReference type="InterPro" id="IPR001841">
    <property type="entry name" value="Znf_RING"/>
</dbReference>
<dbReference type="SMART" id="SM00184">
    <property type="entry name" value="RING"/>
    <property type="match status" value="1"/>
</dbReference>
<comment type="caution">
    <text evidence="4">The sequence shown here is derived from an EMBL/GenBank/DDBJ whole genome shotgun (WGS) entry which is preliminary data.</text>
</comment>
<feature type="compositionally biased region" description="Basic and acidic residues" evidence="2">
    <location>
        <begin position="380"/>
        <end position="389"/>
    </location>
</feature>
<dbReference type="PROSITE" id="PS50089">
    <property type="entry name" value="ZF_RING_2"/>
    <property type="match status" value="1"/>
</dbReference>
<dbReference type="Pfam" id="PF13639">
    <property type="entry name" value="zf-RING_2"/>
    <property type="match status" value="1"/>
</dbReference>
<keyword evidence="1" id="KW-0479">Metal-binding</keyword>
<protein>
    <recommendedName>
        <fullName evidence="3">RING-type domain-containing protein</fullName>
    </recommendedName>
</protein>
<feature type="region of interest" description="Disordered" evidence="2">
    <location>
        <begin position="148"/>
        <end position="220"/>
    </location>
</feature>
<name>A0A4Z1G6T0_9HELO</name>
<reference evidence="4 5" key="1">
    <citation type="submission" date="2017-12" db="EMBL/GenBank/DDBJ databases">
        <title>Comparative genomics of Botrytis spp.</title>
        <authorList>
            <person name="Valero-Jimenez C.A."/>
            <person name="Tapia P."/>
            <person name="Veloso J."/>
            <person name="Silva-Moreno E."/>
            <person name="Staats M."/>
            <person name="Valdes J.H."/>
            <person name="Van Kan J.A.L."/>
        </authorList>
    </citation>
    <scope>NUCLEOTIDE SEQUENCE [LARGE SCALE GENOMIC DNA]</scope>
    <source>
        <strain evidence="4 5">Bp0003</strain>
    </source>
</reference>
<evidence type="ECO:0000313" key="5">
    <source>
        <dbReference type="Proteomes" id="UP000297910"/>
    </source>
</evidence>